<dbReference type="PANTHER" id="PTHR11019">
    <property type="entry name" value="HTH-TYPE TRANSCRIPTIONAL REGULATOR NIMR"/>
    <property type="match status" value="1"/>
</dbReference>
<keyword evidence="5" id="KW-0804">Transcription</keyword>
<sequence>MDKLNLRPEEGESTPRAVAVLATDPAGDAFIPPHAHRRGQLIHAISGVMMVSAAAGSWVVPPGRGVWVPPGMTHQLRMAREVKMRTVFVEPGTRADLGTDCRVIHVGALLRELIVAAVSLPLDYPPGGRDERVMELILDEIEAAPALSLHVPMPRHARLAALCEALIRDPAQPATLDGWAARLHMNARTLARLFERETGMTFGAWCRQARLLLSLPRLAAGASILEVALAHGYESPSAFTAMFRRTLGMPPSQYLQQEPKR</sequence>
<dbReference type="SMART" id="SM00342">
    <property type="entry name" value="HTH_ARAC"/>
    <property type="match status" value="1"/>
</dbReference>
<dbReference type="PRINTS" id="PR00032">
    <property type="entry name" value="HTHARAC"/>
</dbReference>
<accession>A0A5Q0M9T5</accession>
<dbReference type="GO" id="GO:0043565">
    <property type="term" value="F:sequence-specific DNA binding"/>
    <property type="evidence" value="ECO:0007669"/>
    <property type="project" value="InterPro"/>
</dbReference>
<dbReference type="InterPro" id="IPR011051">
    <property type="entry name" value="RmlC_Cupin_sf"/>
</dbReference>
<gene>
    <name evidence="7" type="ORF">GFK26_28145</name>
</gene>
<keyword evidence="4" id="KW-0010">Activator</keyword>
<organism evidence="7 8">
    <name type="scientific">Variovorax paradoxus</name>
    <dbReference type="NCBI Taxonomy" id="34073"/>
    <lineage>
        <taxon>Bacteria</taxon>
        <taxon>Pseudomonadati</taxon>
        <taxon>Pseudomonadota</taxon>
        <taxon>Betaproteobacteria</taxon>
        <taxon>Burkholderiales</taxon>
        <taxon>Comamonadaceae</taxon>
        <taxon>Variovorax</taxon>
    </lineage>
</organism>
<proteinExistence type="predicted"/>
<dbReference type="AlphaFoldDB" id="A0A5Q0M9T5"/>
<dbReference type="FunFam" id="1.10.10.60:FF:000132">
    <property type="entry name" value="AraC family transcriptional regulator"/>
    <property type="match status" value="1"/>
</dbReference>
<evidence type="ECO:0000256" key="4">
    <source>
        <dbReference type="ARBA" id="ARBA00023159"/>
    </source>
</evidence>
<reference evidence="7 8" key="1">
    <citation type="submission" date="2019-10" db="EMBL/GenBank/DDBJ databases">
        <title>Complete genome sequence of Variovorax paradoxus 5C-2.</title>
        <authorList>
            <person name="Gogoleva N.E."/>
            <person name="Balkin A.S."/>
        </authorList>
    </citation>
    <scope>NUCLEOTIDE SEQUENCE [LARGE SCALE GENOMIC DNA]</scope>
    <source>
        <strain evidence="7 8">5C-2</strain>
    </source>
</reference>
<protein>
    <submittedName>
        <fullName evidence="7">Helix-turn-helix domain-containing protein</fullName>
    </submittedName>
</protein>
<keyword evidence="1" id="KW-0678">Repressor</keyword>
<dbReference type="InterPro" id="IPR020449">
    <property type="entry name" value="Tscrpt_reg_AraC-type_HTH"/>
</dbReference>
<evidence type="ECO:0000256" key="5">
    <source>
        <dbReference type="ARBA" id="ARBA00023163"/>
    </source>
</evidence>
<name>A0A5Q0M9T5_VARPD</name>
<dbReference type="CDD" id="cd06124">
    <property type="entry name" value="cupin_NimR-like_N"/>
    <property type="match status" value="1"/>
</dbReference>
<dbReference type="PROSITE" id="PS00041">
    <property type="entry name" value="HTH_ARAC_FAMILY_1"/>
    <property type="match status" value="1"/>
</dbReference>
<dbReference type="SUPFAM" id="SSF46689">
    <property type="entry name" value="Homeodomain-like"/>
    <property type="match status" value="1"/>
</dbReference>
<evidence type="ECO:0000313" key="7">
    <source>
        <dbReference type="EMBL" id="QFZ86361.1"/>
    </source>
</evidence>
<dbReference type="PROSITE" id="PS01124">
    <property type="entry name" value="HTH_ARAC_FAMILY_2"/>
    <property type="match status" value="1"/>
</dbReference>
<dbReference type="GO" id="GO:0003700">
    <property type="term" value="F:DNA-binding transcription factor activity"/>
    <property type="evidence" value="ECO:0007669"/>
    <property type="project" value="InterPro"/>
</dbReference>
<evidence type="ECO:0000256" key="2">
    <source>
        <dbReference type="ARBA" id="ARBA00023015"/>
    </source>
</evidence>
<dbReference type="EMBL" id="CP045644">
    <property type="protein sequence ID" value="QFZ86361.1"/>
    <property type="molecule type" value="Genomic_DNA"/>
</dbReference>
<dbReference type="RefSeq" id="WP_153284857.1">
    <property type="nucleotide sequence ID" value="NZ_CP045644.1"/>
</dbReference>
<dbReference type="InterPro" id="IPR018062">
    <property type="entry name" value="HTH_AraC-typ_CS"/>
</dbReference>
<keyword evidence="2" id="KW-0805">Transcription regulation</keyword>
<evidence type="ECO:0000256" key="3">
    <source>
        <dbReference type="ARBA" id="ARBA00023125"/>
    </source>
</evidence>
<evidence type="ECO:0000256" key="1">
    <source>
        <dbReference type="ARBA" id="ARBA00022491"/>
    </source>
</evidence>
<dbReference type="InterPro" id="IPR003313">
    <property type="entry name" value="AraC-bd"/>
</dbReference>
<dbReference type="PANTHER" id="PTHR11019:SF159">
    <property type="entry name" value="TRANSCRIPTIONAL REGULATOR-RELATED"/>
    <property type="match status" value="1"/>
</dbReference>
<dbReference type="Gene3D" id="2.60.120.10">
    <property type="entry name" value="Jelly Rolls"/>
    <property type="match status" value="1"/>
</dbReference>
<dbReference type="Gene3D" id="1.10.10.60">
    <property type="entry name" value="Homeodomain-like"/>
    <property type="match status" value="2"/>
</dbReference>
<dbReference type="InterPro" id="IPR014710">
    <property type="entry name" value="RmlC-like_jellyroll"/>
</dbReference>
<dbReference type="Pfam" id="PF12833">
    <property type="entry name" value="HTH_18"/>
    <property type="match status" value="1"/>
</dbReference>
<evidence type="ECO:0000313" key="8">
    <source>
        <dbReference type="Proteomes" id="UP000326780"/>
    </source>
</evidence>
<dbReference type="SUPFAM" id="SSF51182">
    <property type="entry name" value="RmlC-like cupins"/>
    <property type="match status" value="1"/>
</dbReference>
<dbReference type="InterPro" id="IPR018060">
    <property type="entry name" value="HTH_AraC"/>
</dbReference>
<dbReference type="InterPro" id="IPR009057">
    <property type="entry name" value="Homeodomain-like_sf"/>
</dbReference>
<feature type="domain" description="HTH araC/xylS-type" evidence="6">
    <location>
        <begin position="160"/>
        <end position="257"/>
    </location>
</feature>
<dbReference type="Proteomes" id="UP000326780">
    <property type="component" value="Chromosome"/>
</dbReference>
<evidence type="ECO:0000259" key="6">
    <source>
        <dbReference type="PROSITE" id="PS01124"/>
    </source>
</evidence>
<keyword evidence="3" id="KW-0238">DNA-binding</keyword>
<dbReference type="Pfam" id="PF02311">
    <property type="entry name" value="AraC_binding"/>
    <property type="match status" value="1"/>
</dbReference>